<dbReference type="Pfam" id="PF20150">
    <property type="entry name" value="2EXR"/>
    <property type="match status" value="1"/>
</dbReference>
<evidence type="ECO:0000313" key="3">
    <source>
        <dbReference type="Proteomes" id="UP000830671"/>
    </source>
</evidence>
<evidence type="ECO:0000259" key="1">
    <source>
        <dbReference type="Pfam" id="PF20150"/>
    </source>
</evidence>
<feature type="domain" description="2EXR" evidence="1">
    <location>
        <begin position="100"/>
        <end position="153"/>
    </location>
</feature>
<keyword evidence="3" id="KW-1185">Reference proteome</keyword>
<dbReference type="PANTHER" id="PTHR35910">
    <property type="entry name" value="2EXR DOMAIN-CONTAINING PROTEIN"/>
    <property type="match status" value="1"/>
</dbReference>
<dbReference type="EMBL" id="CP019475">
    <property type="protein sequence ID" value="UQC81310.1"/>
    <property type="molecule type" value="Genomic_DNA"/>
</dbReference>
<organism evidence="2 3">
    <name type="scientific">Colletotrichum lupini</name>
    <dbReference type="NCBI Taxonomy" id="145971"/>
    <lineage>
        <taxon>Eukaryota</taxon>
        <taxon>Fungi</taxon>
        <taxon>Dikarya</taxon>
        <taxon>Ascomycota</taxon>
        <taxon>Pezizomycotina</taxon>
        <taxon>Sordariomycetes</taxon>
        <taxon>Hypocreomycetidae</taxon>
        <taxon>Glomerellales</taxon>
        <taxon>Glomerellaceae</taxon>
        <taxon>Colletotrichum</taxon>
        <taxon>Colletotrichum acutatum species complex</taxon>
    </lineage>
</organism>
<dbReference type="KEGG" id="clup:CLUP02_06796"/>
<evidence type="ECO:0000313" key="2">
    <source>
        <dbReference type="EMBL" id="UQC81310.1"/>
    </source>
</evidence>
<protein>
    <recommendedName>
        <fullName evidence="1">2EXR domain-containing protein</fullName>
    </recommendedName>
</protein>
<accession>A0A9Q8SQN6</accession>
<dbReference type="Proteomes" id="UP000830671">
    <property type="component" value="Chromosome 3"/>
</dbReference>
<dbReference type="RefSeq" id="XP_049142936.1">
    <property type="nucleotide sequence ID" value="XM_049285793.1"/>
</dbReference>
<dbReference type="GeneID" id="73340803"/>
<proteinExistence type="predicted"/>
<name>A0A9Q8SQN6_9PEZI</name>
<sequence>MRTRMGTASFVKFYINSTEAVNLAHYSSLSMLRAPVEGRWKQTSALLAIIQRGVVEMSHLHDAHSVEERILTNLKIRTTSTSRGLWSSAPVMNPQNIRRQPLDSTLIYCRSSNTVPAILQTCRESRNIGLYDKAFSGGLNPRYVWVDFGLDTIQASFWDLKLMGSDKSLFQHLVVEVNDLESFRRHYSDALAGVANLDTFRILSKKGLEDWSIAMDEVPGADTTSSIQRALTIPTTVLQGHL</sequence>
<dbReference type="InterPro" id="IPR045518">
    <property type="entry name" value="2EXR"/>
</dbReference>
<dbReference type="PANTHER" id="PTHR35910:SF1">
    <property type="entry name" value="2EXR DOMAIN-CONTAINING PROTEIN"/>
    <property type="match status" value="1"/>
</dbReference>
<reference evidence="2" key="1">
    <citation type="journal article" date="2021" name="Mol. Plant Microbe Interact.">
        <title>Complete Genome Sequence of the Plant-Pathogenic Fungus Colletotrichum lupini.</title>
        <authorList>
            <person name="Baroncelli R."/>
            <person name="Pensec F."/>
            <person name="Da Lio D."/>
            <person name="Boufleur T."/>
            <person name="Vicente I."/>
            <person name="Sarrocco S."/>
            <person name="Picot A."/>
            <person name="Baraldi E."/>
            <person name="Sukno S."/>
            <person name="Thon M."/>
            <person name="Le Floch G."/>
        </authorList>
    </citation>
    <scope>NUCLEOTIDE SEQUENCE</scope>
    <source>
        <strain evidence="2">IMI 504893</strain>
    </source>
</reference>
<dbReference type="AlphaFoldDB" id="A0A9Q8SQN6"/>
<gene>
    <name evidence="2" type="ORF">CLUP02_06796</name>
</gene>